<feature type="region of interest" description="Disordered" evidence="4">
    <location>
        <begin position="431"/>
        <end position="452"/>
    </location>
</feature>
<name>A0A8C7LN30_ONCMY</name>
<evidence type="ECO:0000256" key="5">
    <source>
        <dbReference type="SAM" id="Phobius"/>
    </source>
</evidence>
<dbReference type="SMART" id="SM00409">
    <property type="entry name" value="IG"/>
    <property type="match status" value="2"/>
</dbReference>
<dbReference type="InterPro" id="IPR013106">
    <property type="entry name" value="Ig_V-set"/>
</dbReference>
<gene>
    <name evidence="8" type="primary">LOC110528794</name>
</gene>
<feature type="signal peptide" evidence="6">
    <location>
        <begin position="1"/>
        <end position="21"/>
    </location>
</feature>
<accession>A0A8C7LN30</accession>
<evidence type="ECO:0000256" key="2">
    <source>
        <dbReference type="ARBA" id="ARBA00022692"/>
    </source>
</evidence>
<proteinExistence type="predicted"/>
<dbReference type="PANTHER" id="PTHR11860:SF118">
    <property type="entry name" value="CMRF35-LIKE MOLECULE 3-RELATED"/>
    <property type="match status" value="1"/>
</dbReference>
<evidence type="ECO:0000256" key="1">
    <source>
        <dbReference type="ARBA" id="ARBA00004370"/>
    </source>
</evidence>
<keyword evidence="9" id="KW-1185">Reference proteome</keyword>
<feature type="compositionally biased region" description="Basic and acidic residues" evidence="4">
    <location>
        <begin position="443"/>
        <end position="452"/>
    </location>
</feature>
<sequence>MAPHLLLVLRILFFLTGVSDTQSVSTVSHVSVKQGGSIIIPCLYNQKYRNNVKYGCRGYNWLGCSTVVRTDHPKTSGKTSVSDDINQLVFTVTMTSLSPSDSDYYWCIVERKSKADDGDRLQISVTPGTPELYVDQQQMTGVVGGSVTVLCYYSSQGSRGKWCKMGGPCVAVGLSGDLDGTFVKLVQEQREITKGYVLMVTMSGLMMENTGWYWCEKGKLQMPVHITVNQPTTTQSTTTTTQAPSTHQASLTSAESNASPPTVSPSVTNRDNVVTNENTDEKPQSLLEVLFIPLSLLVVLIAVTLVTLKMLRKHKDKKAKDQPPNTTVQSSDSEQNITYSTVSHIRGSTQQVLNPESHGDLYSTVIPKQHRTAKKDPLPDDAVTYSTVVTKNKVQPNIPLPDDAVTYSTVVPKNKTQPNAAEPDDVVYSTVAQHQRYSRSQRTRRDVGGNTG</sequence>
<evidence type="ECO:0000256" key="3">
    <source>
        <dbReference type="ARBA" id="ARBA00023136"/>
    </source>
</evidence>
<dbReference type="GeneTree" id="ENSGT00950000182977"/>
<dbReference type="Ensembl" id="ENSOMYT00000001361.2">
    <property type="protein sequence ID" value="ENSOMYP00000001206.2"/>
    <property type="gene ID" value="ENSOMYG00000000698.2"/>
</dbReference>
<reference evidence="8" key="3">
    <citation type="submission" date="2025-09" db="UniProtKB">
        <authorList>
            <consortium name="Ensembl"/>
        </authorList>
    </citation>
    <scope>IDENTIFICATION</scope>
</reference>
<reference evidence="8" key="2">
    <citation type="submission" date="2025-08" db="UniProtKB">
        <authorList>
            <consortium name="Ensembl"/>
        </authorList>
    </citation>
    <scope>IDENTIFICATION</scope>
</reference>
<dbReference type="GO" id="GO:0004888">
    <property type="term" value="F:transmembrane signaling receptor activity"/>
    <property type="evidence" value="ECO:0007669"/>
    <property type="project" value="TreeGrafter"/>
</dbReference>
<dbReference type="Proteomes" id="UP000694395">
    <property type="component" value="Chromosome 1"/>
</dbReference>
<evidence type="ECO:0000256" key="6">
    <source>
        <dbReference type="SAM" id="SignalP"/>
    </source>
</evidence>
<dbReference type="InterPro" id="IPR007110">
    <property type="entry name" value="Ig-like_dom"/>
</dbReference>
<evidence type="ECO:0000259" key="7">
    <source>
        <dbReference type="PROSITE" id="PS50835"/>
    </source>
</evidence>
<feature type="transmembrane region" description="Helical" evidence="5">
    <location>
        <begin position="286"/>
        <end position="308"/>
    </location>
</feature>
<dbReference type="InterPro" id="IPR003599">
    <property type="entry name" value="Ig_sub"/>
</dbReference>
<feature type="compositionally biased region" description="Polar residues" evidence="4">
    <location>
        <begin position="250"/>
        <end position="277"/>
    </location>
</feature>
<dbReference type="InterPro" id="IPR013783">
    <property type="entry name" value="Ig-like_fold"/>
</dbReference>
<dbReference type="Gene3D" id="2.60.40.10">
    <property type="entry name" value="Immunoglobulins"/>
    <property type="match status" value="2"/>
</dbReference>
<keyword evidence="2 5" id="KW-0812">Transmembrane</keyword>
<evidence type="ECO:0000313" key="8">
    <source>
        <dbReference type="Ensembl" id="ENSOMYP00000001206.2"/>
    </source>
</evidence>
<dbReference type="GO" id="GO:0005886">
    <property type="term" value="C:plasma membrane"/>
    <property type="evidence" value="ECO:0007669"/>
    <property type="project" value="TreeGrafter"/>
</dbReference>
<feature type="region of interest" description="Disordered" evidence="4">
    <location>
        <begin position="313"/>
        <end position="335"/>
    </location>
</feature>
<keyword evidence="6" id="KW-0732">Signal</keyword>
<evidence type="ECO:0000313" key="9">
    <source>
        <dbReference type="Proteomes" id="UP000694395"/>
    </source>
</evidence>
<comment type="subcellular location">
    <subcellularLocation>
        <location evidence="1">Membrane</location>
    </subcellularLocation>
</comment>
<dbReference type="PANTHER" id="PTHR11860">
    <property type="entry name" value="POLYMERIC-IMMUNOGLOBULIN RECEPTOR"/>
    <property type="match status" value="1"/>
</dbReference>
<feature type="compositionally biased region" description="Low complexity" evidence="4">
    <location>
        <begin position="232"/>
        <end position="249"/>
    </location>
</feature>
<dbReference type="SUPFAM" id="SSF48726">
    <property type="entry name" value="Immunoglobulin"/>
    <property type="match status" value="2"/>
</dbReference>
<organism evidence="8 9">
    <name type="scientific">Oncorhynchus mykiss</name>
    <name type="common">Rainbow trout</name>
    <name type="synonym">Salmo gairdneri</name>
    <dbReference type="NCBI Taxonomy" id="8022"/>
    <lineage>
        <taxon>Eukaryota</taxon>
        <taxon>Metazoa</taxon>
        <taxon>Chordata</taxon>
        <taxon>Craniata</taxon>
        <taxon>Vertebrata</taxon>
        <taxon>Euteleostomi</taxon>
        <taxon>Actinopterygii</taxon>
        <taxon>Neopterygii</taxon>
        <taxon>Teleostei</taxon>
        <taxon>Protacanthopterygii</taxon>
        <taxon>Salmoniformes</taxon>
        <taxon>Salmonidae</taxon>
        <taxon>Salmoninae</taxon>
        <taxon>Oncorhynchus</taxon>
    </lineage>
</organism>
<dbReference type="Pfam" id="PF07686">
    <property type="entry name" value="V-set"/>
    <property type="match status" value="1"/>
</dbReference>
<feature type="chain" id="PRO_5035418678" description="Ig-like domain-containing protein" evidence="6">
    <location>
        <begin position="22"/>
        <end position="452"/>
    </location>
</feature>
<feature type="domain" description="Ig-like" evidence="7">
    <location>
        <begin position="3"/>
        <end position="126"/>
    </location>
</feature>
<dbReference type="PROSITE" id="PS50835">
    <property type="entry name" value="IG_LIKE"/>
    <property type="match status" value="1"/>
</dbReference>
<feature type="region of interest" description="Disordered" evidence="4">
    <location>
        <begin position="232"/>
        <end position="280"/>
    </location>
</feature>
<keyword evidence="3 5" id="KW-0472">Membrane</keyword>
<protein>
    <recommendedName>
        <fullName evidence="7">Ig-like domain-containing protein</fullName>
    </recommendedName>
</protein>
<dbReference type="InterPro" id="IPR050671">
    <property type="entry name" value="CD300_family_receptors"/>
</dbReference>
<keyword evidence="5" id="KW-1133">Transmembrane helix</keyword>
<feature type="compositionally biased region" description="Polar residues" evidence="4">
    <location>
        <begin position="323"/>
        <end position="335"/>
    </location>
</feature>
<dbReference type="InterPro" id="IPR036179">
    <property type="entry name" value="Ig-like_dom_sf"/>
</dbReference>
<evidence type="ECO:0000256" key="4">
    <source>
        <dbReference type="SAM" id="MobiDB-lite"/>
    </source>
</evidence>
<dbReference type="AlphaFoldDB" id="A0A8C7LN30"/>
<reference evidence="8" key="1">
    <citation type="submission" date="2020-07" db="EMBL/GenBank/DDBJ databases">
        <title>A long reads based de novo assembly of the rainbow trout Arlee double haploid line genome.</title>
        <authorList>
            <person name="Gao G."/>
            <person name="Palti Y."/>
        </authorList>
    </citation>
    <scope>NUCLEOTIDE SEQUENCE [LARGE SCALE GENOMIC DNA]</scope>
</reference>